<keyword evidence="1" id="KW-0496">Mitochondrion</keyword>
<dbReference type="Gene3D" id="3.90.930.12">
    <property type="entry name" value="Ribosomal protein L6, alpha-beta domain"/>
    <property type="match status" value="1"/>
</dbReference>
<dbReference type="InterPro" id="IPR036789">
    <property type="entry name" value="Ribosomal_uL6-like_a/b-dom_sf"/>
</dbReference>
<sequence>MSLLMLLYGLYSRLKLNYIKNRQNYKNKKYYKNNVDYIKNKMPITKLTVGISIPFLWNIYVLYNKYLKLYIIYLYSHTYYFKFVLLNKKSYLLVDQAGRGIYYSTIYYNTYSKQYFKNLIKLLYQVQIPKFLKITFRGKGYYLYKNKRNTITPQFNYAHRIYIYSYFIPVKFLNKTTVLLFGYATEDLFKAGYNIKAMRPINIFTGRGVRFAKQIIYKKTGKVSAYR</sequence>
<reference evidence="1" key="1">
    <citation type="submission" date="2020-05" db="EMBL/GenBank/DDBJ databases">
        <title>Characterization and comparative analysis of mitochondrial genomes of the highly differentiated ciliated protists shed light on the diversity and evolution of the linear molecular architecture.</title>
        <authorList>
            <person name="Zhang T."/>
            <person name="Li C."/>
            <person name="Zhang X."/>
            <person name="Wang C."/>
            <person name="Roger A.J."/>
            <person name="Song W."/>
            <person name="Gao F."/>
        </authorList>
    </citation>
    <scope>NUCLEOTIDE SEQUENCE</scope>
</reference>
<dbReference type="GO" id="GO:0019843">
    <property type="term" value="F:rRNA binding"/>
    <property type="evidence" value="ECO:0007669"/>
    <property type="project" value="InterPro"/>
</dbReference>
<dbReference type="GO" id="GO:0003735">
    <property type="term" value="F:structural constituent of ribosome"/>
    <property type="evidence" value="ECO:0007669"/>
    <property type="project" value="InterPro"/>
</dbReference>
<dbReference type="AlphaFoldDB" id="A0A7T0Q600"/>
<proteinExistence type="predicted"/>
<protein>
    <submittedName>
        <fullName evidence="1">Ribosomal protein L6</fullName>
    </submittedName>
</protein>
<evidence type="ECO:0000313" key="1">
    <source>
        <dbReference type="EMBL" id="QPL15894.1"/>
    </source>
</evidence>
<accession>A0A7T0Q600</accession>
<dbReference type="SUPFAM" id="SSF56053">
    <property type="entry name" value="Ribosomal protein L6"/>
    <property type="match status" value="1"/>
</dbReference>
<organism evidence="1">
    <name type="scientific">Strombidium sp</name>
    <dbReference type="NCBI Taxonomy" id="181122"/>
    <lineage>
        <taxon>Eukaryota</taxon>
        <taxon>Sar</taxon>
        <taxon>Alveolata</taxon>
        <taxon>Ciliophora</taxon>
        <taxon>Intramacronucleata</taxon>
        <taxon>Spirotrichea</taxon>
        <taxon>Oligotrichia</taxon>
        <taxon>Strombidiidae</taxon>
        <taxon>Strombidium</taxon>
    </lineage>
</organism>
<dbReference type="EMBL" id="MT471315">
    <property type="protein sequence ID" value="QPL15894.1"/>
    <property type="molecule type" value="Genomic_DNA"/>
</dbReference>
<gene>
    <name evidence="1" type="primary">rpl6</name>
</gene>
<keyword evidence="1" id="KW-0689">Ribosomal protein</keyword>
<dbReference type="GO" id="GO:0005840">
    <property type="term" value="C:ribosome"/>
    <property type="evidence" value="ECO:0007669"/>
    <property type="project" value="UniProtKB-KW"/>
</dbReference>
<dbReference type="GO" id="GO:0006412">
    <property type="term" value="P:translation"/>
    <property type="evidence" value="ECO:0007669"/>
    <property type="project" value="InterPro"/>
</dbReference>
<name>A0A7T0Q600_9SPIT</name>
<keyword evidence="1" id="KW-0687">Ribonucleoprotein</keyword>
<geneLocation type="mitochondrion" evidence="1"/>